<evidence type="ECO:0000256" key="2">
    <source>
        <dbReference type="ARBA" id="ARBA00005801"/>
    </source>
</evidence>
<keyword evidence="9" id="KW-0645">Protease</keyword>
<keyword evidence="9 13" id="KW-0378">Hydrolase</keyword>
<evidence type="ECO:0000259" key="12">
    <source>
        <dbReference type="Pfam" id="PF06750"/>
    </source>
</evidence>
<comment type="similarity">
    <text evidence="2 8">Belongs to the peptidase A24 family.</text>
</comment>
<keyword evidence="14" id="KW-1185">Reference proteome</keyword>
<dbReference type="Pfam" id="PF01478">
    <property type="entry name" value="Peptidase_A24"/>
    <property type="match status" value="1"/>
</dbReference>
<dbReference type="EC" id="2.1.1.-" evidence="9"/>
<feature type="domain" description="Prepilin peptidase A24 N-terminal" evidence="12">
    <location>
        <begin position="14"/>
        <end position="92"/>
    </location>
</feature>
<evidence type="ECO:0000256" key="8">
    <source>
        <dbReference type="RuleBase" id="RU003793"/>
    </source>
</evidence>
<feature type="transmembrane region" description="Helical" evidence="10">
    <location>
        <begin position="153"/>
        <end position="173"/>
    </location>
</feature>
<evidence type="ECO:0000256" key="4">
    <source>
        <dbReference type="ARBA" id="ARBA00022519"/>
    </source>
</evidence>
<dbReference type="Pfam" id="PF06750">
    <property type="entry name" value="A24_N_bact"/>
    <property type="match status" value="1"/>
</dbReference>
<comment type="subcellular location">
    <subcellularLocation>
        <location evidence="1">Cell inner membrane</location>
        <topology evidence="1">Multi-pass membrane protein</topology>
    </subcellularLocation>
    <subcellularLocation>
        <location evidence="9">Cell membrane</location>
        <topology evidence="9">Multi-pass membrane protein</topology>
    </subcellularLocation>
</comment>
<evidence type="ECO:0000256" key="3">
    <source>
        <dbReference type="ARBA" id="ARBA00022475"/>
    </source>
</evidence>
<reference evidence="13 14" key="1">
    <citation type="submission" date="2023-07" db="EMBL/GenBank/DDBJ databases">
        <authorList>
            <person name="Kim M.K."/>
        </authorList>
    </citation>
    <scope>NUCLEOTIDE SEQUENCE [LARGE SCALE GENOMIC DNA]</scope>
    <source>
        <strain evidence="13 14">KR1UV-12</strain>
    </source>
</reference>
<keyword evidence="3" id="KW-1003">Cell membrane</keyword>
<evidence type="ECO:0000256" key="1">
    <source>
        <dbReference type="ARBA" id="ARBA00004429"/>
    </source>
</evidence>
<evidence type="ECO:0000256" key="7">
    <source>
        <dbReference type="ARBA" id="ARBA00023136"/>
    </source>
</evidence>
<keyword evidence="9" id="KW-0489">Methyltransferase</keyword>
<dbReference type="EMBL" id="JAUUDS010000001">
    <property type="protein sequence ID" value="MDP1025895.1"/>
    <property type="molecule type" value="Genomic_DNA"/>
</dbReference>
<evidence type="ECO:0000256" key="9">
    <source>
        <dbReference type="RuleBase" id="RU003794"/>
    </source>
</evidence>
<feature type="domain" description="Prepilin type IV endopeptidase peptidase" evidence="11">
    <location>
        <begin position="107"/>
        <end position="214"/>
    </location>
</feature>
<dbReference type="InterPro" id="IPR000045">
    <property type="entry name" value="Prepilin_IV_endopep_pep"/>
</dbReference>
<comment type="catalytic activity">
    <reaction evidence="9">
        <text>Typically cleaves a -Gly-|-Phe- bond to release an N-terminal, basic peptide of 5-8 residues from type IV prepilin, and then N-methylates the new N-terminal amino group, the methyl donor being S-adenosyl-L-methionine.</text>
        <dbReference type="EC" id="3.4.23.43"/>
    </reaction>
</comment>
<keyword evidence="6 10" id="KW-1133">Transmembrane helix</keyword>
<evidence type="ECO:0000256" key="6">
    <source>
        <dbReference type="ARBA" id="ARBA00022989"/>
    </source>
</evidence>
<accession>A0ABT9EGC7</accession>
<evidence type="ECO:0000259" key="11">
    <source>
        <dbReference type="Pfam" id="PF01478"/>
    </source>
</evidence>
<name>A0ABT9EGC7_9SPHN</name>
<gene>
    <name evidence="13" type="ORF">Q5H91_01580</name>
</gene>
<dbReference type="Proteomes" id="UP001230685">
    <property type="component" value="Unassembled WGS sequence"/>
</dbReference>
<feature type="transmembrane region" description="Helical" evidence="10">
    <location>
        <begin position="129"/>
        <end position="146"/>
    </location>
</feature>
<evidence type="ECO:0000313" key="14">
    <source>
        <dbReference type="Proteomes" id="UP001230685"/>
    </source>
</evidence>
<dbReference type="InterPro" id="IPR014032">
    <property type="entry name" value="Peptidase_A24A_bac"/>
</dbReference>
<organism evidence="13 14">
    <name type="scientific">Sphingomonas aurea</name>
    <dbReference type="NCBI Taxonomy" id="3063994"/>
    <lineage>
        <taxon>Bacteria</taxon>
        <taxon>Pseudomonadati</taxon>
        <taxon>Pseudomonadota</taxon>
        <taxon>Alphaproteobacteria</taxon>
        <taxon>Sphingomonadales</taxon>
        <taxon>Sphingomonadaceae</taxon>
        <taxon>Sphingomonas</taxon>
    </lineage>
</organism>
<keyword evidence="9" id="KW-0808">Transferase</keyword>
<dbReference type="EC" id="3.4.23.43" evidence="9"/>
<feature type="transmembrane region" description="Helical" evidence="10">
    <location>
        <begin position="229"/>
        <end position="250"/>
    </location>
</feature>
<dbReference type="InterPro" id="IPR050882">
    <property type="entry name" value="Prepilin_peptidase/N-MTase"/>
</dbReference>
<keyword evidence="7 10" id="KW-0472">Membrane</keyword>
<comment type="caution">
    <text evidence="13">The sequence shown here is derived from an EMBL/GenBank/DDBJ whole genome shotgun (WGS) entry which is preliminary data.</text>
</comment>
<dbReference type="PANTHER" id="PTHR30487">
    <property type="entry name" value="TYPE 4 PREPILIN-LIKE PROTEINS LEADER PEPTIDE-PROCESSING ENZYME"/>
    <property type="match status" value="1"/>
</dbReference>
<feature type="transmembrane region" description="Helical" evidence="10">
    <location>
        <begin position="193"/>
        <end position="217"/>
    </location>
</feature>
<evidence type="ECO:0000256" key="10">
    <source>
        <dbReference type="SAM" id="Phobius"/>
    </source>
</evidence>
<feature type="transmembrane region" description="Helical" evidence="10">
    <location>
        <begin position="84"/>
        <end position="117"/>
    </location>
</feature>
<sequence>MIDAAGIWAIGLGVLGALVGSFVATLVLRWPEERSVVHGRSACDGCGRTLRAIELIPLVSALASRGRCRRCGGRIDPLHWQVEAAALLIGASAGWIAPGPAGVMGAAFGWLLLALGTLDARAFWLPDRLVAPLALLGLAGGAVGLAPSLLDRLIGGAAGYALLALVAFSYRHWRGREGLGGGDPKLLGAIGLWLGWRLLPAVLLCAGLIGLGVVLFRQLTGRPMAATDALPLGTLMALAAYPAWLLMVGVGA</sequence>
<feature type="transmembrane region" description="Helical" evidence="10">
    <location>
        <begin position="6"/>
        <end position="28"/>
    </location>
</feature>
<comment type="function">
    <text evidence="9">Plays an essential role in type IV pili and type II pseudopili formation by proteolytically removing the leader sequence from substrate proteins and subsequently monomethylating the alpha-amino group of the newly exposed N-terminal phenylalanine.</text>
</comment>
<dbReference type="PANTHER" id="PTHR30487:SF0">
    <property type="entry name" value="PREPILIN LEADER PEPTIDASE_N-METHYLTRANSFERASE-RELATED"/>
    <property type="match status" value="1"/>
</dbReference>
<dbReference type="Gene3D" id="1.20.120.1220">
    <property type="match status" value="1"/>
</dbReference>
<dbReference type="InterPro" id="IPR010627">
    <property type="entry name" value="Prepilin_pept_A24_N"/>
</dbReference>
<protein>
    <recommendedName>
        <fullName evidence="9">Prepilin leader peptidase/N-methyltransferase</fullName>
        <ecNumber evidence="9">2.1.1.-</ecNumber>
        <ecNumber evidence="9">3.4.23.43</ecNumber>
    </recommendedName>
</protein>
<evidence type="ECO:0000313" key="13">
    <source>
        <dbReference type="EMBL" id="MDP1025895.1"/>
    </source>
</evidence>
<dbReference type="GO" id="GO:0016787">
    <property type="term" value="F:hydrolase activity"/>
    <property type="evidence" value="ECO:0007669"/>
    <property type="project" value="UniProtKB-KW"/>
</dbReference>
<keyword evidence="9" id="KW-0511">Multifunctional enzyme</keyword>
<keyword evidence="4" id="KW-0997">Cell inner membrane</keyword>
<dbReference type="RefSeq" id="WP_305171474.1">
    <property type="nucleotide sequence ID" value="NZ_JAUUDS010000001.1"/>
</dbReference>
<evidence type="ECO:0000256" key="5">
    <source>
        <dbReference type="ARBA" id="ARBA00022692"/>
    </source>
</evidence>
<keyword evidence="5 9" id="KW-0812">Transmembrane</keyword>
<dbReference type="PRINTS" id="PR00864">
    <property type="entry name" value="PREPILNPTASE"/>
</dbReference>
<proteinExistence type="inferred from homology"/>